<evidence type="ECO:0000256" key="6">
    <source>
        <dbReference type="ARBA" id="ARBA00023136"/>
    </source>
</evidence>
<evidence type="ECO:0000256" key="4">
    <source>
        <dbReference type="ARBA" id="ARBA00022692"/>
    </source>
</evidence>
<comment type="subcellular location">
    <subcellularLocation>
        <location evidence="1 7">Cell membrane</location>
        <topology evidence="1 7">Multi-pass membrane protein</topology>
    </subcellularLocation>
</comment>
<dbReference type="GO" id="GO:0005886">
    <property type="term" value="C:plasma membrane"/>
    <property type="evidence" value="ECO:0007669"/>
    <property type="project" value="UniProtKB-SubCell"/>
</dbReference>
<evidence type="ECO:0000256" key="2">
    <source>
        <dbReference type="ARBA" id="ARBA00010792"/>
    </source>
</evidence>
<organism evidence="9">
    <name type="scientific">uncultured bacterium A1Q1_fos_962</name>
    <dbReference type="NCBI Taxonomy" id="1256592"/>
    <lineage>
        <taxon>Bacteria</taxon>
        <taxon>environmental samples</taxon>
    </lineage>
</organism>
<dbReference type="AlphaFoldDB" id="L7VST4"/>
<keyword evidence="4 7" id="KW-0812">Transmembrane</keyword>
<evidence type="ECO:0000313" key="9">
    <source>
        <dbReference type="EMBL" id="AGC72172.1"/>
    </source>
</evidence>
<keyword evidence="5 7" id="KW-1133">Transmembrane helix</keyword>
<sequence length="228" mass="25215">MKNIIDLFLHVDRHLAELTAQAGGWIYGLLFLVIFCETGLVVTPFLPGDSLLFAVGALAAKGSLDIRLLAVLLTIAAIAGDAANYHIGRFLGPKVLKIESRWLNRKHLEKTERFFERYGARTVVLARFVPIVRTFAPFVAGVGSMRYSRFVVYNIAGAILWMSIFLGAGYWFGNLPIVKERFTLVIFGIIGVSLLPMVFEFARAKYEARRAANATPTADGDPSSFRNG</sequence>
<feature type="transmembrane region" description="Helical" evidence="7">
    <location>
        <begin position="184"/>
        <end position="202"/>
    </location>
</feature>
<keyword evidence="6 7" id="KW-0472">Membrane</keyword>
<dbReference type="PANTHER" id="PTHR30353">
    <property type="entry name" value="INNER MEMBRANE PROTEIN DEDA-RELATED"/>
    <property type="match status" value="1"/>
</dbReference>
<reference evidence="9" key="1">
    <citation type="submission" date="2012-09" db="EMBL/GenBank/DDBJ databases">
        <title>Metagenomic Characterization of a Microbial Community in Wastewater Detects High Levels of Antibiotic Resistance.</title>
        <authorList>
            <person name="Abrams M."/>
            <person name="Caldwell A."/>
            <person name="Vandaei E."/>
            <person name="Lee W."/>
            <person name="Perrott J."/>
            <person name="Khan S.Y."/>
            <person name="Ta J."/>
            <person name="Romero D."/>
            <person name="Nguyen V."/>
            <person name="Pourmand N."/>
            <person name="Ouverney C.C."/>
        </authorList>
    </citation>
    <scope>NUCLEOTIDE SEQUENCE</scope>
</reference>
<feature type="transmembrane region" description="Helical" evidence="7">
    <location>
        <begin position="150"/>
        <end position="172"/>
    </location>
</feature>
<feature type="transmembrane region" description="Helical" evidence="7">
    <location>
        <begin position="25"/>
        <end position="46"/>
    </location>
</feature>
<comment type="similarity">
    <text evidence="2 7">Belongs to the DedA family.</text>
</comment>
<proteinExistence type="inferred from homology"/>
<evidence type="ECO:0000259" key="8">
    <source>
        <dbReference type="Pfam" id="PF09335"/>
    </source>
</evidence>
<feature type="domain" description="VTT" evidence="8">
    <location>
        <begin position="46"/>
        <end position="170"/>
    </location>
</feature>
<dbReference type="EMBL" id="JX649894">
    <property type="protein sequence ID" value="AGC72172.1"/>
    <property type="molecule type" value="Genomic_DNA"/>
</dbReference>
<dbReference type="InterPro" id="IPR032816">
    <property type="entry name" value="VTT_dom"/>
</dbReference>
<dbReference type="InterPro" id="IPR032818">
    <property type="entry name" value="DedA-like"/>
</dbReference>
<feature type="transmembrane region" description="Helical" evidence="7">
    <location>
        <begin position="66"/>
        <end position="87"/>
    </location>
</feature>
<dbReference type="Pfam" id="PF09335">
    <property type="entry name" value="VTT_dom"/>
    <property type="match status" value="1"/>
</dbReference>
<evidence type="ECO:0000256" key="1">
    <source>
        <dbReference type="ARBA" id="ARBA00004651"/>
    </source>
</evidence>
<dbReference type="NCBIfam" id="NF008102">
    <property type="entry name" value="PRK10847.1"/>
    <property type="match status" value="1"/>
</dbReference>
<evidence type="ECO:0000256" key="3">
    <source>
        <dbReference type="ARBA" id="ARBA00022475"/>
    </source>
</evidence>
<name>L7VST4_9BACT</name>
<dbReference type="InterPro" id="IPR058127">
    <property type="entry name" value="DedA"/>
</dbReference>
<evidence type="ECO:0000256" key="5">
    <source>
        <dbReference type="ARBA" id="ARBA00022989"/>
    </source>
</evidence>
<accession>L7VST4</accession>
<dbReference type="PANTHER" id="PTHR30353:SF0">
    <property type="entry name" value="TRANSMEMBRANE PROTEIN"/>
    <property type="match status" value="1"/>
</dbReference>
<evidence type="ECO:0000256" key="7">
    <source>
        <dbReference type="RuleBase" id="RU367016"/>
    </source>
</evidence>
<protein>
    <submittedName>
        <fullName evidence="9">DedA protein</fullName>
    </submittedName>
</protein>
<keyword evidence="3 7" id="KW-1003">Cell membrane</keyword>